<dbReference type="EMBL" id="JARBHB010000005">
    <property type="protein sequence ID" value="KAJ8884144.1"/>
    <property type="molecule type" value="Genomic_DNA"/>
</dbReference>
<reference evidence="1 2" key="1">
    <citation type="submission" date="2023-02" db="EMBL/GenBank/DDBJ databases">
        <title>LHISI_Scaffold_Assembly.</title>
        <authorList>
            <person name="Stuart O.P."/>
            <person name="Cleave R."/>
            <person name="Magrath M.J.L."/>
            <person name="Mikheyev A.S."/>
        </authorList>
    </citation>
    <scope>NUCLEOTIDE SEQUENCE [LARGE SCALE GENOMIC DNA]</scope>
    <source>
        <strain evidence="1">Daus_M_001</strain>
        <tissue evidence="1">Leg muscle</tissue>
    </source>
</reference>
<accession>A0ABQ9HII2</accession>
<gene>
    <name evidence="1" type="ORF">PR048_016001</name>
</gene>
<evidence type="ECO:0000313" key="1">
    <source>
        <dbReference type="EMBL" id="KAJ8884144.1"/>
    </source>
</evidence>
<evidence type="ECO:0000313" key="2">
    <source>
        <dbReference type="Proteomes" id="UP001159363"/>
    </source>
</evidence>
<keyword evidence="2" id="KW-1185">Reference proteome</keyword>
<comment type="caution">
    <text evidence="1">The sequence shown here is derived from an EMBL/GenBank/DDBJ whole genome shotgun (WGS) entry which is preliminary data.</text>
</comment>
<organism evidence="1 2">
    <name type="scientific">Dryococelus australis</name>
    <dbReference type="NCBI Taxonomy" id="614101"/>
    <lineage>
        <taxon>Eukaryota</taxon>
        <taxon>Metazoa</taxon>
        <taxon>Ecdysozoa</taxon>
        <taxon>Arthropoda</taxon>
        <taxon>Hexapoda</taxon>
        <taxon>Insecta</taxon>
        <taxon>Pterygota</taxon>
        <taxon>Neoptera</taxon>
        <taxon>Polyneoptera</taxon>
        <taxon>Phasmatodea</taxon>
        <taxon>Verophasmatodea</taxon>
        <taxon>Anareolatae</taxon>
        <taxon>Phasmatidae</taxon>
        <taxon>Eurycanthinae</taxon>
        <taxon>Dryococelus</taxon>
    </lineage>
</organism>
<proteinExistence type="predicted"/>
<name>A0ABQ9HII2_9NEOP</name>
<sequence>MFKLCRFPQAWKKAKVITLPRPRKDPNYSSYVNKIIPGNQYGFRAYHGTIHPLIKIVEDITDGFNNKEQRHTIITLLYAEKLLTKSGYQD</sequence>
<protein>
    <submittedName>
        <fullName evidence="1">Uncharacterized protein</fullName>
    </submittedName>
</protein>
<dbReference type="Proteomes" id="UP001159363">
    <property type="component" value="Chromosome 4"/>
</dbReference>